<evidence type="ECO:0000256" key="2">
    <source>
        <dbReference type="SAM" id="MobiDB-lite"/>
    </source>
</evidence>
<accession>A0A7J0H406</accession>
<evidence type="ECO:0000313" key="4">
    <source>
        <dbReference type="Proteomes" id="UP000585474"/>
    </source>
</evidence>
<feature type="compositionally biased region" description="Polar residues" evidence="2">
    <location>
        <begin position="58"/>
        <end position="68"/>
    </location>
</feature>
<protein>
    <submittedName>
        <fullName evidence="3">Uncharacterized protein</fullName>
    </submittedName>
</protein>
<evidence type="ECO:0000256" key="1">
    <source>
        <dbReference type="SAM" id="Coils"/>
    </source>
</evidence>
<feature type="compositionally biased region" description="Basic and acidic residues" evidence="2">
    <location>
        <begin position="453"/>
        <end position="467"/>
    </location>
</feature>
<name>A0A7J0H406_9ERIC</name>
<dbReference type="InterPro" id="IPR043424">
    <property type="entry name" value="BLT-like"/>
</dbReference>
<feature type="compositionally biased region" description="Basic residues" evidence="2">
    <location>
        <begin position="516"/>
        <end position="527"/>
    </location>
</feature>
<sequence>MPRQKLNVDGRESKIRKRGCSSSSSSSLVRNYRLKRAILVGKRVGSSTPVPTWKMGSKSPTPSVLQNAKSMKYPPSTDLSVSARKLAATLWEINEVASPQVEENWEEGRSEMEVRSRERVAKGSKSGSVMPHSCDPIRGPNAERMDRGSKAGDHRRRRSVIPQLEGLGSIHNASIIEIETQSHGRTPSGYVIGVKTRLKEVSNGLTASKELLKVLNRIWVQEEQRSSSMSLVSALRFELDRARLQVDQLIQEQRSNRYEIDYLLKQFAEEKAAWKSKERDRIHNAIQSVAGEFEVEKKLRRQTERLNKKLGKELADTKASLSKALKELQSEKRAREILEQVCDELAKGIGEDRAEVEELKRESVKVREEVEKEREMLQLADVLREERVQMKLSEAKYEFEEKNAAVDKLKNELEAYVRTKIEGENGNVSPNFDKIKELEEYLRKTLGASCQNGERENDGGEVVNRDEYEGDDSGDSDLHSIELNMDNNSKSYNWSYACGGGAQNDSKRSSVDEKIKGRRSNSQKIQRRSVSLERKISDGIEWEFGTKSQENSDGFDRGRLLELASQALRQGHEDEIERDEMVRDLRDHIYYLCIPGHNLKSPQGGVQELLYCNLKYILGYVLKCLNATSKFLE</sequence>
<organism evidence="3 4">
    <name type="scientific">Actinidia rufa</name>
    <dbReference type="NCBI Taxonomy" id="165716"/>
    <lineage>
        <taxon>Eukaryota</taxon>
        <taxon>Viridiplantae</taxon>
        <taxon>Streptophyta</taxon>
        <taxon>Embryophyta</taxon>
        <taxon>Tracheophyta</taxon>
        <taxon>Spermatophyta</taxon>
        <taxon>Magnoliopsida</taxon>
        <taxon>eudicotyledons</taxon>
        <taxon>Gunneridae</taxon>
        <taxon>Pentapetalae</taxon>
        <taxon>asterids</taxon>
        <taxon>Ericales</taxon>
        <taxon>Actinidiaceae</taxon>
        <taxon>Actinidia</taxon>
    </lineage>
</organism>
<dbReference type="PANTHER" id="PTHR31071">
    <property type="entry name" value="GB|AAF24581.1"/>
    <property type="match status" value="1"/>
</dbReference>
<feature type="region of interest" description="Disordered" evidence="2">
    <location>
        <begin position="102"/>
        <end position="156"/>
    </location>
</feature>
<comment type="caution">
    <text evidence="3">The sequence shown here is derived from an EMBL/GenBank/DDBJ whole genome shotgun (WGS) entry which is preliminary data.</text>
</comment>
<dbReference type="OrthoDB" id="691984at2759"/>
<feature type="region of interest" description="Disordered" evidence="2">
    <location>
        <begin position="46"/>
        <end position="68"/>
    </location>
</feature>
<feature type="compositionally biased region" description="Basic and acidic residues" evidence="2">
    <location>
        <begin position="505"/>
        <end position="515"/>
    </location>
</feature>
<feature type="region of interest" description="Disordered" evidence="2">
    <location>
        <begin position="1"/>
        <end position="27"/>
    </location>
</feature>
<feature type="region of interest" description="Disordered" evidence="2">
    <location>
        <begin position="449"/>
        <end position="483"/>
    </location>
</feature>
<feature type="region of interest" description="Disordered" evidence="2">
    <location>
        <begin position="501"/>
        <end position="529"/>
    </location>
</feature>
<dbReference type="EMBL" id="BJWL01000026">
    <property type="protein sequence ID" value="GFZ17758.1"/>
    <property type="molecule type" value="Genomic_DNA"/>
</dbReference>
<feature type="coiled-coil region" evidence="1">
    <location>
        <begin position="307"/>
        <end position="419"/>
    </location>
</feature>
<feature type="compositionally biased region" description="Basic and acidic residues" evidence="2">
    <location>
        <begin position="1"/>
        <end position="13"/>
    </location>
</feature>
<feature type="compositionally biased region" description="Basic and acidic residues" evidence="2">
    <location>
        <begin position="141"/>
        <end position="152"/>
    </location>
</feature>
<reference evidence="3 4" key="1">
    <citation type="submission" date="2019-07" db="EMBL/GenBank/DDBJ databases">
        <title>De Novo Assembly of kiwifruit Actinidia rufa.</title>
        <authorList>
            <person name="Sugita-Konishi S."/>
            <person name="Sato K."/>
            <person name="Mori E."/>
            <person name="Abe Y."/>
            <person name="Kisaki G."/>
            <person name="Hamano K."/>
            <person name="Suezawa K."/>
            <person name="Otani M."/>
            <person name="Fukuda T."/>
            <person name="Manabe T."/>
            <person name="Gomi K."/>
            <person name="Tabuchi M."/>
            <person name="Akimitsu K."/>
            <person name="Kataoka I."/>
        </authorList>
    </citation>
    <scope>NUCLEOTIDE SEQUENCE [LARGE SCALE GENOMIC DNA]</scope>
    <source>
        <strain evidence="4">cv. Fuchu</strain>
    </source>
</reference>
<proteinExistence type="predicted"/>
<gene>
    <name evidence="3" type="ORF">Acr_26g0010280</name>
</gene>
<dbReference type="Proteomes" id="UP000585474">
    <property type="component" value="Unassembled WGS sequence"/>
</dbReference>
<keyword evidence="4" id="KW-1185">Reference proteome</keyword>
<dbReference type="PANTHER" id="PTHR31071:SF16">
    <property type="entry name" value="MYB-LIKE PROTEIN Z ISOFORM X1"/>
    <property type="match status" value="1"/>
</dbReference>
<keyword evidence="1" id="KW-0175">Coiled coil</keyword>
<feature type="compositionally biased region" description="Basic and acidic residues" evidence="2">
    <location>
        <begin position="106"/>
        <end position="121"/>
    </location>
</feature>
<dbReference type="AlphaFoldDB" id="A0A7J0H406"/>
<evidence type="ECO:0000313" key="3">
    <source>
        <dbReference type="EMBL" id="GFZ17758.1"/>
    </source>
</evidence>